<accession>G0NWN8</accession>
<gene>
    <name evidence="5" type="ORF">CAEBREN_23685</name>
</gene>
<evidence type="ECO:0000259" key="4">
    <source>
        <dbReference type="PROSITE" id="PS51371"/>
    </source>
</evidence>
<dbReference type="Gene3D" id="3.10.580.10">
    <property type="entry name" value="CBS-domain"/>
    <property type="match status" value="1"/>
</dbReference>
<evidence type="ECO:0000256" key="1">
    <source>
        <dbReference type="ARBA" id="ARBA00023065"/>
    </source>
</evidence>
<dbReference type="GO" id="GO:0006811">
    <property type="term" value="P:monoatomic ion transport"/>
    <property type="evidence" value="ECO:0007669"/>
    <property type="project" value="UniProtKB-KW"/>
</dbReference>
<proteinExistence type="inferred from homology"/>
<dbReference type="eggNOG" id="KOG2118">
    <property type="taxonomic scope" value="Eukaryota"/>
</dbReference>
<keyword evidence="6" id="KW-1185">Reference proteome</keyword>
<dbReference type="EMBL" id="GL379965">
    <property type="protein sequence ID" value="EGT38847.1"/>
    <property type="molecule type" value="Genomic_DNA"/>
</dbReference>
<dbReference type="GO" id="GO:0022857">
    <property type="term" value="F:transmembrane transporter activity"/>
    <property type="evidence" value="ECO:0007669"/>
    <property type="project" value="UniProtKB-UniRule"/>
</dbReference>
<dbReference type="GO" id="GO:0010960">
    <property type="term" value="P:magnesium ion homeostasis"/>
    <property type="evidence" value="ECO:0007669"/>
    <property type="project" value="InterPro"/>
</dbReference>
<protein>
    <recommendedName>
        <fullName evidence="3">Metal transporter</fullName>
    </recommendedName>
</protein>
<keyword evidence="1" id="KW-0813">Transport</keyword>
<dbReference type="AlphaFoldDB" id="G0NWN8"/>
<dbReference type="STRING" id="135651.G0NWN8"/>
<evidence type="ECO:0000256" key="2">
    <source>
        <dbReference type="PROSITE-ProRule" id="PRU00703"/>
    </source>
</evidence>
<evidence type="ECO:0000256" key="3">
    <source>
        <dbReference type="RuleBase" id="RU369091"/>
    </source>
</evidence>
<feature type="domain" description="CBS" evidence="4">
    <location>
        <begin position="70"/>
        <end position="134"/>
    </location>
</feature>
<dbReference type="InterPro" id="IPR046342">
    <property type="entry name" value="CBS_dom_sf"/>
</dbReference>
<name>G0NWN8_CAEBE</name>
<dbReference type="InterPro" id="IPR000644">
    <property type="entry name" value="CBS_dom"/>
</dbReference>
<organism evidence="6">
    <name type="scientific">Caenorhabditis brenneri</name>
    <name type="common">Nematode worm</name>
    <dbReference type="NCBI Taxonomy" id="135651"/>
    <lineage>
        <taxon>Eukaryota</taxon>
        <taxon>Metazoa</taxon>
        <taxon>Ecdysozoa</taxon>
        <taxon>Nematoda</taxon>
        <taxon>Chromadorea</taxon>
        <taxon>Rhabditida</taxon>
        <taxon>Rhabditina</taxon>
        <taxon>Rhabditomorpha</taxon>
        <taxon>Rhabditoidea</taxon>
        <taxon>Rhabditidae</taxon>
        <taxon>Peloderinae</taxon>
        <taxon>Caenorhabditis</taxon>
    </lineage>
</organism>
<dbReference type="InParanoid" id="G0NWN8"/>
<dbReference type="Proteomes" id="UP000008068">
    <property type="component" value="Unassembled WGS sequence"/>
</dbReference>
<dbReference type="HOGENOM" id="CLU_1205681_0_0_1"/>
<dbReference type="PANTHER" id="PTHR12064">
    <property type="entry name" value="METAL TRANSPORTER CNNM"/>
    <property type="match status" value="1"/>
</dbReference>
<keyword evidence="1" id="KW-0406">Ion transport</keyword>
<dbReference type="Pfam" id="PF00571">
    <property type="entry name" value="CBS"/>
    <property type="match status" value="1"/>
</dbReference>
<dbReference type="OMA" id="NMEINTH"/>
<dbReference type="PROSITE" id="PS51371">
    <property type="entry name" value="CBS"/>
    <property type="match status" value="1"/>
</dbReference>
<evidence type="ECO:0000313" key="5">
    <source>
        <dbReference type="EMBL" id="EGT38847.1"/>
    </source>
</evidence>
<dbReference type="InterPro" id="IPR045095">
    <property type="entry name" value="ACDP"/>
</dbReference>
<dbReference type="GO" id="GO:0005886">
    <property type="term" value="C:plasma membrane"/>
    <property type="evidence" value="ECO:0007669"/>
    <property type="project" value="UniProtKB-SubCell"/>
</dbReference>
<dbReference type="OrthoDB" id="5353557at2759"/>
<keyword evidence="2" id="KW-0129">CBS domain</keyword>
<dbReference type="PANTHER" id="PTHR12064:SF4">
    <property type="entry name" value="METAL TRANSPORTER CNNM-4"/>
    <property type="match status" value="1"/>
</dbReference>
<evidence type="ECO:0000313" key="6">
    <source>
        <dbReference type="Proteomes" id="UP000008068"/>
    </source>
</evidence>
<comment type="subcellular location">
    <subcellularLocation>
        <location evidence="3">Cell membrane</location>
        <topology evidence="3">Multi-pass membrane protein</topology>
    </subcellularLocation>
</comment>
<comment type="function">
    <text evidence="3">Metal transporter.</text>
</comment>
<dbReference type="SUPFAM" id="SSF54631">
    <property type="entry name" value="CBS-domain pair"/>
    <property type="match status" value="1"/>
</dbReference>
<comment type="similarity">
    <text evidence="3">Belongs to the ACDP family.</text>
</comment>
<sequence>MVVTLPISYPLSKLLDRILGQENADESAPIEIGSVQLEALLDEGIDDGLGMMNVVQKTLELRKKRAEDVMTPIEKVKMISDTQPVTQSFLMTAYEKGHSRLPVYEKDNTNKICGVLNITDVMLLMDDGGRGLDTDLTAGTLLSVLEKRRKHCFALNSLPVQQFMSELQRGCTMAIVVEYIGGEIDESSENSDKEEEDQESYKVIGIITLEDYMEEIIGEISDEKDKKDIE</sequence>
<reference evidence="6" key="1">
    <citation type="submission" date="2011-07" db="EMBL/GenBank/DDBJ databases">
        <authorList>
            <consortium name="Caenorhabditis brenneri Sequencing and Analysis Consortium"/>
            <person name="Wilson R.K."/>
        </authorList>
    </citation>
    <scope>NUCLEOTIDE SEQUENCE [LARGE SCALE GENOMIC DNA]</scope>
    <source>
        <strain evidence="6">PB2801</strain>
    </source>
</reference>